<organism evidence="1 2">
    <name type="scientific">Coprinopsis marcescibilis</name>
    <name type="common">Agaric fungus</name>
    <name type="synonym">Psathyrella marcescibilis</name>
    <dbReference type="NCBI Taxonomy" id="230819"/>
    <lineage>
        <taxon>Eukaryota</taxon>
        <taxon>Fungi</taxon>
        <taxon>Dikarya</taxon>
        <taxon>Basidiomycota</taxon>
        <taxon>Agaricomycotina</taxon>
        <taxon>Agaricomycetes</taxon>
        <taxon>Agaricomycetidae</taxon>
        <taxon>Agaricales</taxon>
        <taxon>Agaricineae</taxon>
        <taxon>Psathyrellaceae</taxon>
        <taxon>Coprinopsis</taxon>
    </lineage>
</organism>
<reference evidence="1 2" key="1">
    <citation type="journal article" date="2019" name="Nat. Ecol. Evol.">
        <title>Megaphylogeny resolves global patterns of mushroom evolution.</title>
        <authorList>
            <person name="Varga T."/>
            <person name="Krizsan K."/>
            <person name="Foldi C."/>
            <person name="Dima B."/>
            <person name="Sanchez-Garcia M."/>
            <person name="Sanchez-Ramirez S."/>
            <person name="Szollosi G.J."/>
            <person name="Szarkandi J.G."/>
            <person name="Papp V."/>
            <person name="Albert L."/>
            <person name="Andreopoulos W."/>
            <person name="Angelini C."/>
            <person name="Antonin V."/>
            <person name="Barry K.W."/>
            <person name="Bougher N.L."/>
            <person name="Buchanan P."/>
            <person name="Buyck B."/>
            <person name="Bense V."/>
            <person name="Catcheside P."/>
            <person name="Chovatia M."/>
            <person name="Cooper J."/>
            <person name="Damon W."/>
            <person name="Desjardin D."/>
            <person name="Finy P."/>
            <person name="Geml J."/>
            <person name="Haridas S."/>
            <person name="Hughes K."/>
            <person name="Justo A."/>
            <person name="Karasinski D."/>
            <person name="Kautmanova I."/>
            <person name="Kiss B."/>
            <person name="Kocsube S."/>
            <person name="Kotiranta H."/>
            <person name="LaButti K.M."/>
            <person name="Lechner B.E."/>
            <person name="Liimatainen K."/>
            <person name="Lipzen A."/>
            <person name="Lukacs Z."/>
            <person name="Mihaltcheva S."/>
            <person name="Morgado L.N."/>
            <person name="Niskanen T."/>
            <person name="Noordeloos M.E."/>
            <person name="Ohm R.A."/>
            <person name="Ortiz-Santana B."/>
            <person name="Ovrebo C."/>
            <person name="Racz N."/>
            <person name="Riley R."/>
            <person name="Savchenko A."/>
            <person name="Shiryaev A."/>
            <person name="Soop K."/>
            <person name="Spirin V."/>
            <person name="Szebenyi C."/>
            <person name="Tomsovsky M."/>
            <person name="Tulloss R.E."/>
            <person name="Uehling J."/>
            <person name="Grigoriev I.V."/>
            <person name="Vagvolgyi C."/>
            <person name="Papp T."/>
            <person name="Martin F.M."/>
            <person name="Miettinen O."/>
            <person name="Hibbett D.S."/>
            <person name="Nagy L.G."/>
        </authorList>
    </citation>
    <scope>NUCLEOTIDE SEQUENCE [LARGE SCALE GENOMIC DNA]</scope>
    <source>
        <strain evidence="1 2">CBS 121175</strain>
    </source>
</reference>
<proteinExistence type="predicted"/>
<keyword evidence="2" id="KW-1185">Reference proteome</keyword>
<accession>A0A5C3KKG5</accession>
<dbReference type="Proteomes" id="UP000307440">
    <property type="component" value="Unassembled WGS sequence"/>
</dbReference>
<sequence length="74" mass="7822">MALTPLYAGSATSQKSQMDSFTILNTIDTPTNEETGGSRGSTSYCVVAQRPEVVEVPADFENRAKGAVSYCTVA</sequence>
<name>A0A5C3KKG5_COPMA</name>
<dbReference type="EMBL" id="ML210286">
    <property type="protein sequence ID" value="TFK20841.1"/>
    <property type="molecule type" value="Genomic_DNA"/>
</dbReference>
<evidence type="ECO:0000313" key="1">
    <source>
        <dbReference type="EMBL" id="TFK20841.1"/>
    </source>
</evidence>
<dbReference type="OrthoDB" id="3045885at2759"/>
<gene>
    <name evidence="1" type="ORF">FA15DRAFT_707743</name>
</gene>
<dbReference type="AlphaFoldDB" id="A0A5C3KKG5"/>
<protein>
    <submittedName>
        <fullName evidence="1">Uncharacterized protein</fullName>
    </submittedName>
</protein>
<evidence type="ECO:0000313" key="2">
    <source>
        <dbReference type="Proteomes" id="UP000307440"/>
    </source>
</evidence>